<evidence type="ECO:0000313" key="8">
    <source>
        <dbReference type="EMBL" id="EFX04996.1"/>
    </source>
</evidence>
<keyword evidence="4" id="KW-0560">Oxidoreductase</keyword>
<accession>F0XBG4</accession>
<dbReference type="RefSeq" id="XP_014174478.1">
    <property type="nucleotide sequence ID" value="XM_014319003.1"/>
</dbReference>
<feature type="domain" description="FAD-binding" evidence="7">
    <location>
        <begin position="320"/>
        <end position="382"/>
    </location>
</feature>
<dbReference type="SUPFAM" id="SSF54373">
    <property type="entry name" value="FAD-linked reductases, C-terminal domain"/>
    <property type="match status" value="1"/>
</dbReference>
<proteinExistence type="inferred from homology"/>
<dbReference type="InterPro" id="IPR002938">
    <property type="entry name" value="FAD-bd"/>
</dbReference>
<dbReference type="PRINTS" id="PR00420">
    <property type="entry name" value="RNGMNOXGNASE"/>
</dbReference>
<dbReference type="OrthoDB" id="16820at2759"/>
<dbReference type="HOGENOM" id="CLU_009665_19_3_1"/>
<evidence type="ECO:0000256" key="4">
    <source>
        <dbReference type="ARBA" id="ARBA00023002"/>
    </source>
</evidence>
<dbReference type="Pfam" id="PF01494">
    <property type="entry name" value="FAD_binding_3"/>
    <property type="match status" value="2"/>
</dbReference>
<protein>
    <submittedName>
        <fullName evidence="8">FAD-binding domain containing protein</fullName>
    </submittedName>
</protein>
<dbReference type="Gene3D" id="3.50.50.60">
    <property type="entry name" value="FAD/NAD(P)-binding domain"/>
    <property type="match status" value="1"/>
</dbReference>
<evidence type="ECO:0000259" key="7">
    <source>
        <dbReference type="Pfam" id="PF01494"/>
    </source>
</evidence>
<name>F0XBG4_GROCL</name>
<dbReference type="EMBL" id="GL629756">
    <property type="protein sequence ID" value="EFX04996.1"/>
    <property type="molecule type" value="Genomic_DNA"/>
</dbReference>
<keyword evidence="3" id="KW-0274">FAD</keyword>
<organism evidence="9">
    <name type="scientific">Grosmannia clavigera (strain kw1407 / UAMH 11150)</name>
    <name type="common">Blue stain fungus</name>
    <name type="synonym">Graphiocladiella clavigera</name>
    <dbReference type="NCBI Taxonomy" id="655863"/>
    <lineage>
        <taxon>Eukaryota</taxon>
        <taxon>Fungi</taxon>
        <taxon>Dikarya</taxon>
        <taxon>Ascomycota</taxon>
        <taxon>Pezizomycotina</taxon>
        <taxon>Sordariomycetes</taxon>
        <taxon>Sordariomycetidae</taxon>
        <taxon>Ophiostomatales</taxon>
        <taxon>Ophiostomataceae</taxon>
        <taxon>Leptographium</taxon>
    </lineage>
</organism>
<keyword evidence="6" id="KW-1133">Transmembrane helix</keyword>
<evidence type="ECO:0000256" key="5">
    <source>
        <dbReference type="ARBA" id="ARBA00023033"/>
    </source>
</evidence>
<dbReference type="Proteomes" id="UP000007796">
    <property type="component" value="Unassembled WGS sequence"/>
</dbReference>
<evidence type="ECO:0000256" key="2">
    <source>
        <dbReference type="ARBA" id="ARBA00022630"/>
    </source>
</evidence>
<dbReference type="GeneID" id="25978560"/>
<comment type="similarity">
    <text evidence="1">Belongs to the paxM FAD-dependent monooxygenase family.</text>
</comment>
<evidence type="ECO:0000256" key="6">
    <source>
        <dbReference type="SAM" id="Phobius"/>
    </source>
</evidence>
<gene>
    <name evidence="8" type="ORF">CMQ_5258</name>
</gene>
<keyword evidence="6" id="KW-0472">Membrane</keyword>
<dbReference type="PANTHER" id="PTHR13789:SF242">
    <property type="entry name" value="FAD-BINDING DOMAIN-CONTAINING PROTEIN"/>
    <property type="match status" value="1"/>
</dbReference>
<dbReference type="GO" id="GO:0004497">
    <property type="term" value="F:monooxygenase activity"/>
    <property type="evidence" value="ECO:0007669"/>
    <property type="project" value="UniProtKB-KW"/>
</dbReference>
<dbReference type="STRING" id="655863.F0XBG4"/>
<keyword evidence="5" id="KW-0503">Monooxygenase</keyword>
<keyword evidence="2" id="KW-0285">Flavoprotein</keyword>
<dbReference type="InterPro" id="IPR036188">
    <property type="entry name" value="FAD/NAD-bd_sf"/>
</dbReference>
<dbReference type="FunFam" id="3.50.50.60:FF:000115">
    <property type="entry name" value="Salicylate hydroxylase, putative"/>
    <property type="match status" value="1"/>
</dbReference>
<dbReference type="InParanoid" id="F0XBG4"/>
<sequence length="469" mass="51407">MATEYRVQEQVQRDASSKLKVIVVGAGLGGLGAAIAVLLAGHDVTVLESTSQIGEIGAGIQVLPNSARVLFAWGLQDRLDPFATRPQTCNFFGWKGNRLASMDYHAYGKASHGVFWDFHRANLHRVLLDRAVELGAVVQTSARAVNVTVLESDGQSSATVHLANGRTVSGDLVVGADGINSQLREVLVGHEDPPTPTGDLAYRLLLDTAAMMDDPELREMVQNPQVNYWVGPETHAVNYVLRGGKQLNMVLLVPDNLPPGQLASTGTGTAQEMRDLYAGWDPRIEKLLGLCAEAEVLKWRLCIRPGLEPTWSHPAASFTLTGDAVHATLPYLASGAGMALEDAGVLGLCLARLTDKSAASKRHALAVYEACRRARTEKVVQRGTYNQHMYHMPDGPDQVARDAKMAHYDEVDRQWLAQEKPVLPVSDETGDDPFPWRYHGVARWLLTYDMWKDVEDHWDAVPKDIKANI</sequence>
<dbReference type="InterPro" id="IPR050493">
    <property type="entry name" value="FAD-dep_Monooxygenase_BioMet"/>
</dbReference>
<keyword evidence="6" id="KW-0812">Transmembrane</keyword>
<dbReference type="SUPFAM" id="SSF51905">
    <property type="entry name" value="FAD/NAD(P)-binding domain"/>
    <property type="match status" value="1"/>
</dbReference>
<dbReference type="PANTHER" id="PTHR13789">
    <property type="entry name" value="MONOOXYGENASE"/>
    <property type="match status" value="1"/>
</dbReference>
<dbReference type="eggNOG" id="KOG2614">
    <property type="taxonomic scope" value="Eukaryota"/>
</dbReference>
<keyword evidence="9" id="KW-1185">Reference proteome</keyword>
<feature type="domain" description="FAD-binding" evidence="7">
    <location>
        <begin position="19"/>
        <end position="234"/>
    </location>
</feature>
<evidence type="ECO:0000256" key="3">
    <source>
        <dbReference type="ARBA" id="ARBA00022827"/>
    </source>
</evidence>
<evidence type="ECO:0000313" key="9">
    <source>
        <dbReference type="Proteomes" id="UP000007796"/>
    </source>
</evidence>
<dbReference type="GO" id="GO:0071949">
    <property type="term" value="F:FAD binding"/>
    <property type="evidence" value="ECO:0007669"/>
    <property type="project" value="InterPro"/>
</dbReference>
<reference evidence="8 9" key="1">
    <citation type="journal article" date="2011" name="Proc. Natl. Acad. Sci. U.S.A.">
        <title>Genome and transcriptome analyses of the mountain pine beetle-fungal symbiont Grosmannia clavigera, a lodgepole pine pathogen.</title>
        <authorList>
            <person name="DiGuistini S."/>
            <person name="Wang Y."/>
            <person name="Liao N.Y."/>
            <person name="Taylor G."/>
            <person name="Tanguay P."/>
            <person name="Feau N."/>
            <person name="Henrissat B."/>
            <person name="Chan S.K."/>
            <person name="Hesse-Orce U."/>
            <person name="Alamouti S.M."/>
            <person name="Tsui C.K.M."/>
            <person name="Docking R.T."/>
            <person name="Levasseur A."/>
            <person name="Haridas S."/>
            <person name="Robertson G."/>
            <person name="Birol I."/>
            <person name="Holt R.A."/>
            <person name="Marra M.A."/>
            <person name="Hamelin R.C."/>
            <person name="Hirst M."/>
            <person name="Jones S.J.M."/>
            <person name="Bohlmann J."/>
            <person name="Breuil C."/>
        </authorList>
    </citation>
    <scope>NUCLEOTIDE SEQUENCE [LARGE SCALE GENOMIC DNA]</scope>
    <source>
        <strain evidence="9">kw1407 / UAMH 11150</strain>
    </source>
</reference>
<evidence type="ECO:0000256" key="1">
    <source>
        <dbReference type="ARBA" id="ARBA00007992"/>
    </source>
</evidence>
<dbReference type="AlphaFoldDB" id="F0XBG4"/>
<feature type="transmembrane region" description="Helical" evidence="6">
    <location>
        <begin position="21"/>
        <end position="41"/>
    </location>
</feature>